<evidence type="ECO:0000313" key="2">
    <source>
        <dbReference type="EMBL" id="PJE67620.1"/>
    </source>
</evidence>
<dbReference type="Proteomes" id="UP000231474">
    <property type="component" value="Unassembled WGS sequence"/>
</dbReference>
<dbReference type="Pfam" id="PF04020">
    <property type="entry name" value="Phage_holin_4_2"/>
    <property type="match status" value="1"/>
</dbReference>
<feature type="transmembrane region" description="Helical" evidence="1">
    <location>
        <begin position="69"/>
        <end position="91"/>
    </location>
</feature>
<organism evidence="2 3">
    <name type="scientific">Candidatus Shapirobacteria bacterium CG10_big_fil_rev_8_21_14_0_10_40_9</name>
    <dbReference type="NCBI Taxonomy" id="1974888"/>
    <lineage>
        <taxon>Bacteria</taxon>
        <taxon>Candidatus Shapironibacteriota</taxon>
    </lineage>
</organism>
<dbReference type="InterPro" id="IPR007165">
    <property type="entry name" value="Phage_holin_4_2"/>
</dbReference>
<dbReference type="PANTHER" id="PTHR37309">
    <property type="entry name" value="SLR0284 PROTEIN"/>
    <property type="match status" value="1"/>
</dbReference>
<keyword evidence="1" id="KW-1133">Transmembrane helix</keyword>
<keyword evidence="1" id="KW-0472">Membrane</keyword>
<gene>
    <name evidence="2" type="ORF">COU95_01345</name>
</gene>
<feature type="transmembrane region" description="Helical" evidence="1">
    <location>
        <begin position="7"/>
        <end position="28"/>
    </location>
</feature>
<comment type="caution">
    <text evidence="2">The sequence shown here is derived from an EMBL/GenBank/DDBJ whole genome shotgun (WGS) entry which is preliminary data.</text>
</comment>
<feature type="transmembrane region" description="Helical" evidence="1">
    <location>
        <begin position="34"/>
        <end position="57"/>
    </location>
</feature>
<evidence type="ECO:0000256" key="1">
    <source>
        <dbReference type="SAM" id="Phobius"/>
    </source>
</evidence>
<reference evidence="3" key="1">
    <citation type="submission" date="2017-09" db="EMBL/GenBank/DDBJ databases">
        <title>Depth-based differentiation of microbial function through sediment-hosted aquifers and enrichment of novel symbionts in the deep terrestrial subsurface.</title>
        <authorList>
            <person name="Probst A.J."/>
            <person name="Ladd B."/>
            <person name="Jarett J.K."/>
            <person name="Geller-Mcgrath D.E."/>
            <person name="Sieber C.M.K."/>
            <person name="Emerson J.B."/>
            <person name="Anantharaman K."/>
            <person name="Thomas B.C."/>
            <person name="Malmstrom R."/>
            <person name="Stieglmeier M."/>
            <person name="Klingl A."/>
            <person name="Woyke T."/>
            <person name="Ryan C.M."/>
            <person name="Banfield J.F."/>
        </authorList>
    </citation>
    <scope>NUCLEOTIDE SEQUENCE [LARGE SCALE GENOMIC DNA]</scope>
</reference>
<dbReference type="AlphaFoldDB" id="A0A2M8L3W9"/>
<sequence length="133" mass="14800">MKSLIRSFLINVASLWIVSQIISGVTFAKGYETLFLTGAVLGLVNLFIRPLINILLLPLNLLTLGAMRWLVNVATLYLVTLIVSDFSISGFSFPGFFYNGFSIPAFSTTGFWALVLTSFILSFVSSFLFWLVR</sequence>
<feature type="transmembrane region" description="Helical" evidence="1">
    <location>
        <begin position="111"/>
        <end position="132"/>
    </location>
</feature>
<protein>
    <recommendedName>
        <fullName evidence="4">Phage holin family protein</fullName>
    </recommendedName>
</protein>
<evidence type="ECO:0000313" key="3">
    <source>
        <dbReference type="Proteomes" id="UP000231474"/>
    </source>
</evidence>
<dbReference type="PANTHER" id="PTHR37309:SF1">
    <property type="entry name" value="SLR0284 PROTEIN"/>
    <property type="match status" value="1"/>
</dbReference>
<keyword evidence="1" id="KW-0812">Transmembrane</keyword>
<accession>A0A2M8L3W9</accession>
<proteinExistence type="predicted"/>
<dbReference type="EMBL" id="PFEK01000026">
    <property type="protein sequence ID" value="PJE67620.1"/>
    <property type="molecule type" value="Genomic_DNA"/>
</dbReference>
<name>A0A2M8L3W9_9BACT</name>
<evidence type="ECO:0008006" key="4">
    <source>
        <dbReference type="Google" id="ProtNLM"/>
    </source>
</evidence>